<dbReference type="PANTHER" id="PTHR13962:SF26">
    <property type="entry name" value="FORKHEAD BOX PROTEIN N2"/>
    <property type="match status" value="1"/>
</dbReference>
<dbReference type="Bgee" id="ENSNFUG00015001520">
    <property type="expression patterns" value="Expressed in brain and 1 other cell type or tissue"/>
</dbReference>
<dbReference type="AlphaFoldDB" id="A0A1A8AJE1"/>
<name>A0A1A8AJE1_NOTFU</name>
<dbReference type="RefSeq" id="XP_015804023.3">
    <property type="nucleotide sequence ID" value="XM_015948537.3"/>
</dbReference>
<gene>
    <name evidence="10" type="primary">SI:CH211-145O7.3</name>
    <name evidence="11" type="synonym">si:ch211-145o7.3</name>
    <name evidence="9" type="ORF">G4P62_000473</name>
</gene>
<evidence type="ECO:0000256" key="1">
    <source>
        <dbReference type="ARBA" id="ARBA00004123"/>
    </source>
</evidence>
<reference evidence="9" key="4">
    <citation type="submission" date="2020-03" db="EMBL/GenBank/DDBJ databases">
        <title>Intra-Species Differences in Population Size shape Life History and Genome Evolution.</title>
        <authorList>
            <person name="Willemsen D."/>
            <person name="Cui R."/>
            <person name="Valenzano D.R."/>
        </authorList>
    </citation>
    <scope>NUCLEOTIDE SEQUENCE</scope>
    <source>
        <strain evidence="9">GRZ</strain>
        <tissue evidence="9">Whole</tissue>
    </source>
</reference>
<keyword evidence="4" id="KW-0804">Transcription</keyword>
<protein>
    <submittedName>
        <fullName evidence="9">Forkhead box protein N2-like</fullName>
    </submittedName>
    <submittedName>
        <fullName evidence="10 11">Si:ch211-145o7.3</fullName>
    </submittedName>
</protein>
<reference evidence="10" key="2">
    <citation type="submission" date="2016-05" db="EMBL/GenBank/DDBJ databases">
        <authorList>
            <person name="Lavstsen T."/>
            <person name="Jespersen J.S."/>
        </authorList>
    </citation>
    <scope>NUCLEOTIDE SEQUENCE</scope>
    <source>
        <tissue evidence="10">Brain</tissue>
    </source>
</reference>
<comment type="subcellular location">
    <subcellularLocation>
        <location evidence="1 6">Nucleus</location>
    </subcellularLocation>
</comment>
<feature type="domain" description="Fork-head" evidence="8">
    <location>
        <begin position="130"/>
        <end position="217"/>
    </location>
</feature>
<dbReference type="InterPro" id="IPR036388">
    <property type="entry name" value="WH-like_DNA-bd_sf"/>
</dbReference>
<dbReference type="InterPro" id="IPR030456">
    <property type="entry name" value="TF_fork_head_CS_2"/>
</dbReference>
<feature type="region of interest" description="Disordered" evidence="7">
    <location>
        <begin position="41"/>
        <end position="64"/>
    </location>
</feature>
<evidence type="ECO:0000256" key="6">
    <source>
        <dbReference type="PROSITE-ProRule" id="PRU00089"/>
    </source>
</evidence>
<feature type="compositionally biased region" description="Low complexity" evidence="7">
    <location>
        <begin position="44"/>
        <end position="64"/>
    </location>
</feature>
<dbReference type="GO" id="GO:0005634">
    <property type="term" value="C:nucleus"/>
    <property type="evidence" value="ECO:0007669"/>
    <property type="project" value="UniProtKB-SubCell"/>
</dbReference>
<dbReference type="PRINTS" id="PR00053">
    <property type="entry name" value="FORKHEAD"/>
</dbReference>
<dbReference type="OrthoDB" id="5954824at2759"/>
<reference evidence="10" key="3">
    <citation type="submission" date="2016-06" db="EMBL/GenBank/DDBJ databases">
        <title>The genome of a short-lived fish provides insights into sex chromosome evolution and the genetic control of aging.</title>
        <authorList>
            <person name="Reichwald K."/>
            <person name="Felder M."/>
            <person name="Petzold A."/>
            <person name="Koch P."/>
            <person name="Groth M."/>
            <person name="Platzer M."/>
        </authorList>
    </citation>
    <scope>NUCLEOTIDE SEQUENCE</scope>
    <source>
        <tissue evidence="10">Brain</tissue>
    </source>
</reference>
<keyword evidence="5 6" id="KW-0539">Nucleus</keyword>
<dbReference type="Pfam" id="PF00250">
    <property type="entry name" value="Forkhead"/>
    <property type="match status" value="1"/>
</dbReference>
<dbReference type="PROSITE" id="PS00657">
    <property type="entry name" value="FORK_HEAD_1"/>
    <property type="match status" value="1"/>
</dbReference>
<dbReference type="InterPro" id="IPR047119">
    <property type="entry name" value="FOXN2/3-like"/>
</dbReference>
<dbReference type="Proteomes" id="UP000694548">
    <property type="component" value="Chromosome sgr01"/>
</dbReference>
<dbReference type="PROSITE" id="PS00658">
    <property type="entry name" value="FORK_HEAD_2"/>
    <property type="match status" value="1"/>
</dbReference>
<evidence type="ECO:0000256" key="5">
    <source>
        <dbReference type="ARBA" id="ARBA00023242"/>
    </source>
</evidence>
<dbReference type="GeneTree" id="ENSGT00940000166209"/>
<dbReference type="SMART" id="SM00339">
    <property type="entry name" value="FH"/>
    <property type="match status" value="1"/>
</dbReference>
<dbReference type="InterPro" id="IPR018122">
    <property type="entry name" value="TF_fork_head_CS_1"/>
</dbReference>
<evidence type="ECO:0000256" key="2">
    <source>
        <dbReference type="ARBA" id="ARBA00023015"/>
    </source>
</evidence>
<dbReference type="OMA" id="EVCEDME"/>
<dbReference type="InterPro" id="IPR036390">
    <property type="entry name" value="WH_DNA-bd_sf"/>
</dbReference>
<feature type="DNA-binding region" description="Fork-head" evidence="6">
    <location>
        <begin position="130"/>
        <end position="217"/>
    </location>
</feature>
<keyword evidence="12" id="KW-1185">Reference proteome</keyword>
<evidence type="ECO:0000313" key="10">
    <source>
        <dbReference type="EMBL" id="SBP55164.1"/>
    </source>
</evidence>
<dbReference type="EMBL" id="HADY01016679">
    <property type="protein sequence ID" value="SBP55164.1"/>
    <property type="molecule type" value="Transcribed_RNA"/>
</dbReference>
<accession>A0A1A8AJE1</accession>
<dbReference type="KEGG" id="nfu:107378365"/>
<dbReference type="EMBL" id="HAEJ01006181">
    <property type="protein sequence ID" value="SBS46638.1"/>
    <property type="molecule type" value="Transcribed_RNA"/>
</dbReference>
<organism evidence="10">
    <name type="scientific">Nothobranchius furzeri</name>
    <name type="common">Turquoise killifish</name>
    <dbReference type="NCBI Taxonomy" id="105023"/>
    <lineage>
        <taxon>Eukaryota</taxon>
        <taxon>Metazoa</taxon>
        <taxon>Chordata</taxon>
        <taxon>Craniata</taxon>
        <taxon>Vertebrata</taxon>
        <taxon>Euteleostomi</taxon>
        <taxon>Actinopterygii</taxon>
        <taxon>Neopterygii</taxon>
        <taxon>Teleostei</taxon>
        <taxon>Neoteleostei</taxon>
        <taxon>Acanthomorphata</taxon>
        <taxon>Ovalentaria</taxon>
        <taxon>Atherinomorphae</taxon>
        <taxon>Cyprinodontiformes</taxon>
        <taxon>Nothobranchiidae</taxon>
        <taxon>Nothobranchius</taxon>
    </lineage>
</organism>
<dbReference type="PROSITE" id="PS50039">
    <property type="entry name" value="FORK_HEAD_3"/>
    <property type="match status" value="1"/>
</dbReference>
<dbReference type="Gene3D" id="1.10.10.10">
    <property type="entry name" value="Winged helix-like DNA-binding domain superfamily/Winged helix DNA-binding domain"/>
    <property type="match status" value="1"/>
</dbReference>
<dbReference type="Proteomes" id="UP000822369">
    <property type="component" value="Chromosome 2"/>
</dbReference>
<evidence type="ECO:0000256" key="3">
    <source>
        <dbReference type="ARBA" id="ARBA00023125"/>
    </source>
</evidence>
<evidence type="ECO:0000256" key="4">
    <source>
        <dbReference type="ARBA" id="ARBA00023163"/>
    </source>
</evidence>
<evidence type="ECO:0000313" key="12">
    <source>
        <dbReference type="Proteomes" id="UP000694548"/>
    </source>
</evidence>
<sequence>MENSSHTLPPFSSSCLTTLQGSLPFSSSNISLPLSPISFPPSPTSLSPTTAESPHSSSPFSQRSTSQCLDRQSVQCCEQDISDQDDLTCLSWLHQRGDLLPLQPLAKMTLLPQLGSCTPAQPLPAPTSSKPPYSFSSLIFMAIEDSPHKRLPVKGIYEWIANKFPFYRSATGGWRNSVRHNLSLSKSFRRIEKVKSQSGGKGSLWCVCPEYRPALLEVLRKTHSYHSTNSSLLNKPVLLEGTDYDVPVVSETMEISDSLPHTLLLSSSAPQILTTDYPSFSDNTPCLLTPDHEELVTMESTDYQQNTVSEDMEKDPLSDSGYIELHYYQSDQYQYLVLPDDTELDLETVEILQLDVEAQEAAGSLLDLAGGGY</sequence>
<evidence type="ECO:0000256" key="7">
    <source>
        <dbReference type="SAM" id="MobiDB-lite"/>
    </source>
</evidence>
<proteinExistence type="predicted"/>
<reference evidence="11" key="5">
    <citation type="submission" date="2025-05" db="UniProtKB">
        <authorList>
            <consortium name="Ensembl"/>
        </authorList>
    </citation>
    <scope>IDENTIFICATION</scope>
</reference>
<dbReference type="GO" id="GO:0003700">
    <property type="term" value="F:DNA-binding transcription factor activity"/>
    <property type="evidence" value="ECO:0007669"/>
    <property type="project" value="InterPro"/>
</dbReference>
<dbReference type="PANTHER" id="PTHR13962">
    <property type="entry name" value="FORKHEAD BOX PROTEIN N3-LIKE PROTEIN-RELATED"/>
    <property type="match status" value="1"/>
</dbReference>
<dbReference type="SUPFAM" id="SSF46785">
    <property type="entry name" value="Winged helix' DNA-binding domain"/>
    <property type="match status" value="1"/>
</dbReference>
<evidence type="ECO:0000259" key="8">
    <source>
        <dbReference type="PROSITE" id="PS50039"/>
    </source>
</evidence>
<evidence type="ECO:0000313" key="11">
    <source>
        <dbReference type="Ensembl" id="ENSNFUP00015002960.1"/>
    </source>
</evidence>
<keyword evidence="2" id="KW-0805">Transcription regulation</keyword>
<dbReference type="GeneID" id="107378365"/>
<dbReference type="Ensembl" id="ENSNFUT00015003146.1">
    <property type="protein sequence ID" value="ENSNFUP00015002960.1"/>
    <property type="gene ID" value="ENSNFUG00015001520.1"/>
</dbReference>
<keyword evidence="3 6" id="KW-0238">DNA-binding</keyword>
<dbReference type="GO" id="GO:0000987">
    <property type="term" value="F:cis-regulatory region sequence-specific DNA binding"/>
    <property type="evidence" value="ECO:0007669"/>
    <property type="project" value="TreeGrafter"/>
</dbReference>
<dbReference type="EMBL" id="JAAVVJ010000002">
    <property type="protein sequence ID" value="KAF7228457.1"/>
    <property type="molecule type" value="Genomic_DNA"/>
</dbReference>
<evidence type="ECO:0000313" key="9">
    <source>
        <dbReference type="EMBL" id="KAF7228457.1"/>
    </source>
</evidence>
<dbReference type="InterPro" id="IPR001766">
    <property type="entry name" value="Fork_head_dom"/>
</dbReference>
<reference evidence="11" key="1">
    <citation type="submission" date="2014-08" db="EMBL/GenBank/DDBJ databases">
        <authorList>
            <person name="Senf B."/>
            <person name="Petzold A."/>
            <person name="Downie B.R."/>
            <person name="Koch P."/>
            <person name="Platzer M."/>
        </authorList>
    </citation>
    <scope>NUCLEOTIDE SEQUENCE [LARGE SCALE GENOMIC DNA]</scope>
    <source>
        <strain evidence="11">GRZ</strain>
    </source>
</reference>